<comment type="caution">
    <text evidence="1">The sequence shown here is derived from an EMBL/GenBank/DDBJ whole genome shotgun (WGS) entry which is preliminary data.</text>
</comment>
<evidence type="ECO:0000313" key="2">
    <source>
        <dbReference type="Proteomes" id="UP000193498"/>
    </source>
</evidence>
<organism evidence="1 2">
    <name type="scientific">Basidiobolus meristosporus CBS 931.73</name>
    <dbReference type="NCBI Taxonomy" id="1314790"/>
    <lineage>
        <taxon>Eukaryota</taxon>
        <taxon>Fungi</taxon>
        <taxon>Fungi incertae sedis</taxon>
        <taxon>Zoopagomycota</taxon>
        <taxon>Entomophthoromycotina</taxon>
        <taxon>Basidiobolomycetes</taxon>
        <taxon>Basidiobolales</taxon>
        <taxon>Basidiobolaceae</taxon>
        <taxon>Basidiobolus</taxon>
    </lineage>
</organism>
<keyword evidence="2" id="KW-1185">Reference proteome</keyword>
<sequence length="162" mass="18133">MAKHQRDESLFTMLLEVPVSACQEVRLGRHSVSATAINKRGKGSRFQLQGYSAHMGWSDGFLTTRGFSGTTVHGPRHKAQHPTPNAQRAYCMAQSDTDNGHTPVLSCGLHATNRPLYLDGVETSKALDHICYKPFERRSIAVWSRVPQATRAYAFRGRHERL</sequence>
<dbReference type="EMBL" id="MCFE01000708">
    <property type="protein sequence ID" value="ORX81316.1"/>
    <property type="molecule type" value="Genomic_DNA"/>
</dbReference>
<dbReference type="InParanoid" id="A0A1Y1X7G3"/>
<reference evidence="1 2" key="1">
    <citation type="submission" date="2016-07" db="EMBL/GenBank/DDBJ databases">
        <title>Pervasive Adenine N6-methylation of Active Genes in Fungi.</title>
        <authorList>
            <consortium name="DOE Joint Genome Institute"/>
            <person name="Mondo S.J."/>
            <person name="Dannebaum R.O."/>
            <person name="Kuo R.C."/>
            <person name="Labutti K."/>
            <person name="Haridas S."/>
            <person name="Kuo A."/>
            <person name="Salamov A."/>
            <person name="Ahrendt S.R."/>
            <person name="Lipzen A."/>
            <person name="Sullivan W."/>
            <person name="Andreopoulos W.B."/>
            <person name="Clum A."/>
            <person name="Lindquist E."/>
            <person name="Daum C."/>
            <person name="Ramamoorthy G.K."/>
            <person name="Gryganskyi A."/>
            <person name="Culley D."/>
            <person name="Magnuson J.K."/>
            <person name="James T.Y."/>
            <person name="O'Malley M.A."/>
            <person name="Stajich J.E."/>
            <person name="Spatafora J.W."/>
            <person name="Visel A."/>
            <person name="Grigoriev I.V."/>
        </authorList>
    </citation>
    <scope>NUCLEOTIDE SEQUENCE [LARGE SCALE GENOMIC DNA]</scope>
    <source>
        <strain evidence="1 2">CBS 931.73</strain>
    </source>
</reference>
<proteinExistence type="predicted"/>
<evidence type="ECO:0000313" key="1">
    <source>
        <dbReference type="EMBL" id="ORX81316.1"/>
    </source>
</evidence>
<gene>
    <name evidence="1" type="ORF">K493DRAFT_308113</name>
</gene>
<protein>
    <submittedName>
        <fullName evidence="1">Uncharacterized protein</fullName>
    </submittedName>
</protein>
<dbReference type="AlphaFoldDB" id="A0A1Y1X7G3"/>
<dbReference type="Proteomes" id="UP000193498">
    <property type="component" value="Unassembled WGS sequence"/>
</dbReference>
<accession>A0A1Y1X7G3</accession>
<name>A0A1Y1X7G3_9FUNG</name>